<gene>
    <name evidence="3" type="ORF">G2W53_037040</name>
</gene>
<dbReference type="AlphaFoldDB" id="A0A834SV66"/>
<organism evidence="3 4">
    <name type="scientific">Senna tora</name>
    <dbReference type="NCBI Taxonomy" id="362788"/>
    <lineage>
        <taxon>Eukaryota</taxon>
        <taxon>Viridiplantae</taxon>
        <taxon>Streptophyta</taxon>
        <taxon>Embryophyta</taxon>
        <taxon>Tracheophyta</taxon>
        <taxon>Spermatophyta</taxon>
        <taxon>Magnoliopsida</taxon>
        <taxon>eudicotyledons</taxon>
        <taxon>Gunneridae</taxon>
        <taxon>Pentapetalae</taxon>
        <taxon>rosids</taxon>
        <taxon>fabids</taxon>
        <taxon>Fabales</taxon>
        <taxon>Fabaceae</taxon>
        <taxon>Caesalpinioideae</taxon>
        <taxon>Cassia clade</taxon>
        <taxon>Senna</taxon>
    </lineage>
</organism>
<name>A0A834SV66_9FABA</name>
<feature type="compositionally biased region" description="Basic and acidic residues" evidence="1">
    <location>
        <begin position="8"/>
        <end position="34"/>
    </location>
</feature>
<feature type="region of interest" description="Disordered" evidence="1">
    <location>
        <begin position="1"/>
        <end position="47"/>
    </location>
</feature>
<keyword evidence="2" id="KW-0472">Membrane</keyword>
<sequence length="390" mass="43665">MAGNHGSQKGERPAIKGERPKQPRSRNNELERRCSYPHGRTLSTTRNEHAIREDLPQPLDRRVLINALQLSAPLPDTHRRFTLFIPLHTARHHLTLHCLLVLLEVILSLFVFLLPKRCFLPLVSSVPTVSSAFEAVRPRLFHATAARRCSVRFVRDTAVVRPQSSVAFLGSDLCGFFTFSYRSSILRLLSAVRTFVLPSRRTVAVSLSSPTRADLSLCGSGCAPDLRLRSKSVVSRLAGSVPGRLTLRPRAARLSGRGSSVNASQRRRFDGVELWKPCCSCSALLLLCYFVLVLLFCCSCSALLLLCYFVPVLLLCCSYSSLLFVHVLLLWAPGVQEWLGAGRVHHGDRDGLKVERYSVRWWRAVWRGMNSVKRRCVSACQVVGLIAVRR</sequence>
<evidence type="ECO:0000313" key="4">
    <source>
        <dbReference type="Proteomes" id="UP000634136"/>
    </source>
</evidence>
<feature type="transmembrane region" description="Helical" evidence="2">
    <location>
        <begin position="283"/>
        <end position="305"/>
    </location>
</feature>
<keyword evidence="4" id="KW-1185">Reference proteome</keyword>
<evidence type="ECO:0000256" key="1">
    <source>
        <dbReference type="SAM" id="MobiDB-lite"/>
    </source>
</evidence>
<evidence type="ECO:0000313" key="3">
    <source>
        <dbReference type="EMBL" id="KAF7810297.1"/>
    </source>
</evidence>
<comment type="caution">
    <text evidence="3">The sequence shown here is derived from an EMBL/GenBank/DDBJ whole genome shotgun (WGS) entry which is preliminary data.</text>
</comment>
<feature type="transmembrane region" description="Helical" evidence="2">
    <location>
        <begin position="94"/>
        <end position="114"/>
    </location>
</feature>
<dbReference type="Proteomes" id="UP000634136">
    <property type="component" value="Unassembled WGS sequence"/>
</dbReference>
<reference evidence="3" key="1">
    <citation type="submission" date="2020-09" db="EMBL/GenBank/DDBJ databases">
        <title>Genome-Enabled Discovery of Anthraquinone Biosynthesis in Senna tora.</title>
        <authorList>
            <person name="Kang S.-H."/>
            <person name="Pandey R.P."/>
            <person name="Lee C.-M."/>
            <person name="Sim J.-S."/>
            <person name="Jeong J.-T."/>
            <person name="Choi B.-S."/>
            <person name="Jung M."/>
            <person name="Ginzburg D."/>
            <person name="Zhao K."/>
            <person name="Won S.Y."/>
            <person name="Oh T.-J."/>
            <person name="Yu Y."/>
            <person name="Kim N.-H."/>
            <person name="Lee O.R."/>
            <person name="Lee T.-H."/>
            <person name="Bashyal P."/>
            <person name="Kim T.-S."/>
            <person name="Lee W.-H."/>
            <person name="Kawkins C."/>
            <person name="Kim C.-K."/>
            <person name="Kim J.S."/>
            <person name="Ahn B.O."/>
            <person name="Rhee S.Y."/>
            <person name="Sohng J.K."/>
        </authorList>
    </citation>
    <scope>NUCLEOTIDE SEQUENCE</scope>
    <source>
        <tissue evidence="3">Leaf</tissue>
    </source>
</reference>
<evidence type="ECO:0008006" key="5">
    <source>
        <dbReference type="Google" id="ProtNLM"/>
    </source>
</evidence>
<dbReference type="EMBL" id="JAAIUW010000011">
    <property type="protein sequence ID" value="KAF7810297.1"/>
    <property type="molecule type" value="Genomic_DNA"/>
</dbReference>
<proteinExistence type="predicted"/>
<keyword evidence="2" id="KW-0812">Transmembrane</keyword>
<feature type="transmembrane region" description="Helical" evidence="2">
    <location>
        <begin position="312"/>
        <end position="332"/>
    </location>
</feature>
<keyword evidence="2" id="KW-1133">Transmembrane helix</keyword>
<accession>A0A834SV66</accession>
<evidence type="ECO:0000256" key="2">
    <source>
        <dbReference type="SAM" id="Phobius"/>
    </source>
</evidence>
<protein>
    <recommendedName>
        <fullName evidence="5">Transmembrane protein</fullName>
    </recommendedName>
</protein>